<keyword evidence="2" id="KW-0812">Transmembrane</keyword>
<feature type="transmembrane region" description="Helical" evidence="2">
    <location>
        <begin position="50"/>
        <end position="70"/>
    </location>
</feature>
<sequence>MLYRSLHKPHRRDDESDSSTGSDDDERRPSQTARQAALPRSPGAPNGTCMLLTFIVVCLVAAGGTAYILLRRDSAASSGGPSSGATTTVATQPVRTVTASSAPSIILPTTAETGNDAAATSGDNASSSRPSSAASPTSASASSESASSDAGQASLKAQGISTFLGNNTGAIASWYHTDASTDSTNGRSWCEFRCAWSASSLSPDLSLSSQTIVRPDSSRRRRHRSGFAPSLATMLSSFSNDAAAAKAAFCGLAADVSSPATGTTTRLYIADAFDDKWVRTPASVDVIYGSFELLYGSTTDDKNDVVKEVSWVLTGDREDKYTYKGVGVG</sequence>
<evidence type="ECO:0000313" key="3">
    <source>
        <dbReference type="EMBL" id="TNY23521.1"/>
    </source>
</evidence>
<feature type="compositionally biased region" description="Polar residues" evidence="1">
    <location>
        <begin position="93"/>
        <end position="103"/>
    </location>
</feature>
<name>A0A5C5G6N1_9BASI</name>
<protein>
    <submittedName>
        <fullName evidence="3">Uncharacterized protein</fullName>
    </submittedName>
</protein>
<keyword evidence="2" id="KW-0472">Membrane</keyword>
<feature type="compositionally biased region" description="Low complexity" evidence="1">
    <location>
        <begin position="75"/>
        <end position="91"/>
    </location>
</feature>
<keyword evidence="4" id="KW-1185">Reference proteome</keyword>
<feature type="compositionally biased region" description="Low complexity" evidence="1">
    <location>
        <begin position="125"/>
        <end position="146"/>
    </location>
</feature>
<proteinExistence type="predicted"/>
<organism evidence="3 4">
    <name type="scientific">Rhodotorula diobovata</name>
    <dbReference type="NCBI Taxonomy" id="5288"/>
    <lineage>
        <taxon>Eukaryota</taxon>
        <taxon>Fungi</taxon>
        <taxon>Dikarya</taxon>
        <taxon>Basidiomycota</taxon>
        <taxon>Pucciniomycotina</taxon>
        <taxon>Microbotryomycetes</taxon>
        <taxon>Sporidiobolales</taxon>
        <taxon>Sporidiobolaceae</taxon>
        <taxon>Rhodotorula</taxon>
    </lineage>
</organism>
<dbReference type="EMBL" id="SOZI01000010">
    <property type="protein sequence ID" value="TNY23521.1"/>
    <property type="molecule type" value="Genomic_DNA"/>
</dbReference>
<evidence type="ECO:0000256" key="1">
    <source>
        <dbReference type="SAM" id="MobiDB-lite"/>
    </source>
</evidence>
<feature type="region of interest" description="Disordered" evidence="1">
    <location>
        <begin position="1"/>
        <end position="44"/>
    </location>
</feature>
<dbReference type="AlphaFoldDB" id="A0A5C5G6N1"/>
<feature type="region of interest" description="Disordered" evidence="1">
    <location>
        <begin position="74"/>
        <end position="146"/>
    </location>
</feature>
<keyword evidence="2" id="KW-1133">Transmembrane helix</keyword>
<gene>
    <name evidence="3" type="ORF">DMC30DRAFT_8469</name>
</gene>
<accession>A0A5C5G6N1</accession>
<feature type="compositionally biased region" description="Basic residues" evidence="1">
    <location>
        <begin position="1"/>
        <end position="10"/>
    </location>
</feature>
<evidence type="ECO:0000256" key="2">
    <source>
        <dbReference type="SAM" id="Phobius"/>
    </source>
</evidence>
<dbReference type="Proteomes" id="UP000311382">
    <property type="component" value="Unassembled WGS sequence"/>
</dbReference>
<dbReference type="OrthoDB" id="623670at2759"/>
<comment type="caution">
    <text evidence="3">The sequence shown here is derived from an EMBL/GenBank/DDBJ whole genome shotgun (WGS) entry which is preliminary data.</text>
</comment>
<evidence type="ECO:0000313" key="4">
    <source>
        <dbReference type="Proteomes" id="UP000311382"/>
    </source>
</evidence>
<reference evidence="3 4" key="1">
    <citation type="submission" date="2019-03" db="EMBL/GenBank/DDBJ databases">
        <title>Rhodosporidium diobovatum UCD-FST 08-225 genome sequencing, assembly, and annotation.</title>
        <authorList>
            <person name="Fakankun I.U."/>
            <person name="Fristensky B."/>
            <person name="Levin D.B."/>
        </authorList>
    </citation>
    <scope>NUCLEOTIDE SEQUENCE [LARGE SCALE GENOMIC DNA]</scope>
    <source>
        <strain evidence="3 4">UCD-FST 08-225</strain>
    </source>
</reference>